<reference evidence="1 2" key="1">
    <citation type="submission" date="2014-07" db="EMBL/GenBank/DDBJ databases">
        <title>Isolation and characterization of Rhizobium leguminosarum phages from western Canadian soils and complete genome sequences of rhizobiophages vB_RleS_L338C and vB_RleM_P10VF.</title>
        <authorList>
            <person name="Restrepo-Cordoba M."/>
            <person name="Halmillawewa A.P."/>
            <person name="Perry B."/>
            <person name="Hynes M.F."/>
            <person name="Yost C.K."/>
        </authorList>
    </citation>
    <scope>NUCLEOTIDE SEQUENCE [LARGE SCALE GENOMIC DNA]</scope>
</reference>
<gene>
    <name evidence="1" type="ORF">P10VF_066</name>
</gene>
<organism evidence="1 2">
    <name type="scientific">Rhizobium phage vB_RleM_P10VF</name>
    <dbReference type="NCBI Taxonomy" id="1527770"/>
    <lineage>
        <taxon>Viruses</taxon>
        <taxon>Duplodnaviria</taxon>
        <taxon>Heunggongvirae</taxon>
        <taxon>Uroviricota</taxon>
        <taxon>Caudoviricetes</taxon>
        <taxon>Pootjesviridae</taxon>
        <taxon>Innesvirus</taxon>
        <taxon>Innesvirus P10VF</taxon>
    </lineage>
</organism>
<dbReference type="OrthoDB" id="11402at10239"/>
<keyword evidence="2" id="KW-1185">Reference proteome</keyword>
<proteinExistence type="predicted"/>
<dbReference type="GeneID" id="22109615"/>
<accession>A0A076YNB6</accession>
<evidence type="ECO:0000313" key="1">
    <source>
        <dbReference type="EMBL" id="AIK68279.1"/>
    </source>
</evidence>
<sequence length="174" mass="19873">MTSNPSNNELNNLLTNTHQLVINRLERASFKTVRVSLPGFSFVPTVLDVPSQEFYLPGMRFRADPVIISYIVDEDMSNYFECLKWISDTRNYDETEILTEVLSDFTVNLLDNHQRSSVSIRYTGGFIQGMDSLDLDSRTAAPPVLVNTLTLRYQNVEIDLYKGDNKETIQGMHV</sequence>
<evidence type="ECO:0000313" key="2">
    <source>
        <dbReference type="Proteomes" id="UP000204140"/>
    </source>
</evidence>
<dbReference type="KEGG" id="vg:22109615"/>
<dbReference type="RefSeq" id="YP_009099805.1">
    <property type="nucleotide sequence ID" value="NC_025429.1"/>
</dbReference>
<name>A0A076YNB6_9CAUD</name>
<dbReference type="Proteomes" id="UP000204140">
    <property type="component" value="Segment"/>
</dbReference>
<dbReference type="EMBL" id="KM199770">
    <property type="protein sequence ID" value="AIK68279.1"/>
    <property type="molecule type" value="Genomic_DNA"/>
</dbReference>
<protein>
    <submittedName>
        <fullName evidence="1">Tail completion and sheath stabilizer protein</fullName>
    </submittedName>
</protein>